<evidence type="ECO:0000256" key="2">
    <source>
        <dbReference type="SAM" id="SignalP"/>
    </source>
</evidence>
<dbReference type="Proteomes" id="UP000195141">
    <property type="component" value="Chromosome"/>
</dbReference>
<evidence type="ECO:0000313" key="4">
    <source>
        <dbReference type="EMBL" id="WYJ89446.1"/>
    </source>
</evidence>
<feature type="signal peptide" evidence="2">
    <location>
        <begin position="1"/>
        <end position="23"/>
    </location>
</feature>
<gene>
    <name evidence="4" type="ORF">A5888_001168</name>
    <name evidence="3" type="ORF">A5888_001183</name>
</gene>
<evidence type="ECO:0000313" key="3">
    <source>
        <dbReference type="EMBL" id="OTP19366.1"/>
    </source>
</evidence>
<sequence>MKKWLIVILAGSSLLLFSGNASAKETLLDNNFDLKTGRLNKEQGANNKVQSFITEDRLFDSEMMAKAEHAKRIKEKKNEQEQSKYFLMEVTAVKEIDTGNLFAVGKKVKVAQLDETAAAVSSPSFSFWPLIVGTALLTGVALSLFHPRRKKRVV</sequence>
<organism evidence="3">
    <name type="scientific">Candidatus Enterococcus clewellii</name>
    <dbReference type="NCBI Taxonomy" id="1834193"/>
    <lineage>
        <taxon>Bacteria</taxon>
        <taxon>Bacillati</taxon>
        <taxon>Bacillota</taxon>
        <taxon>Bacilli</taxon>
        <taxon>Lactobacillales</taxon>
        <taxon>Enterococcaceae</taxon>
        <taxon>Enterococcus</taxon>
    </lineage>
</organism>
<evidence type="ECO:0008006" key="6">
    <source>
        <dbReference type="Google" id="ProtNLM"/>
    </source>
</evidence>
<protein>
    <recommendedName>
        <fullName evidence="6">Type VII secretion protein EssA</fullName>
    </recommendedName>
</protein>
<dbReference type="AlphaFoldDB" id="A0A242KEI1"/>
<feature type="chain" id="PRO_5013235584" description="Type VII secretion protein EssA" evidence="2">
    <location>
        <begin position="24"/>
        <end position="154"/>
    </location>
</feature>
<proteinExistence type="predicted"/>
<evidence type="ECO:0000256" key="1">
    <source>
        <dbReference type="SAM" id="Phobius"/>
    </source>
</evidence>
<accession>A0A242KEI1</accession>
<reference evidence="4" key="3">
    <citation type="submission" date="2024-03" db="EMBL/GenBank/DDBJ databases">
        <title>The Genome Sequence of Enterococcus sp. DIV0242b.</title>
        <authorList>
            <consortium name="The Broad Institute Genomics Platform"/>
            <consortium name="The Broad Institute Microbial Omics Core"/>
            <consortium name="The Broad Institute Genomic Center for Infectious Diseases"/>
            <person name="Earl A."/>
            <person name="Manson A."/>
            <person name="Gilmore M."/>
            <person name="Schwartman J."/>
            <person name="Shea T."/>
            <person name="Abouelleil A."/>
            <person name="Cao P."/>
            <person name="Chapman S."/>
            <person name="Cusick C."/>
            <person name="Young S."/>
            <person name="Neafsey D."/>
            <person name="Nusbaum C."/>
            <person name="Birren B."/>
        </authorList>
    </citation>
    <scope>NUCLEOTIDE SEQUENCE</scope>
    <source>
        <strain evidence="4">9E7_DIV0242</strain>
    </source>
</reference>
<reference evidence="3" key="1">
    <citation type="submission" date="2017-05" db="EMBL/GenBank/DDBJ databases">
        <title>The Genome Sequence of Enterococcus sp. 9E7_DIV0242.</title>
        <authorList>
            <consortium name="The Broad Institute Genomics Platform"/>
            <consortium name="The Broad Institute Genomic Center for Infectious Diseases"/>
            <person name="Earl A."/>
            <person name="Manson A."/>
            <person name="Schwartman J."/>
            <person name="Gilmore M."/>
            <person name="Abouelleil A."/>
            <person name="Cao P."/>
            <person name="Chapman S."/>
            <person name="Cusick C."/>
            <person name="Shea T."/>
            <person name="Young S."/>
            <person name="Neafsey D."/>
            <person name="Nusbaum C."/>
            <person name="Birren B."/>
        </authorList>
    </citation>
    <scope>NUCLEOTIDE SEQUENCE [LARGE SCALE GENOMIC DNA]</scope>
    <source>
        <strain evidence="3">9E7_DIV0242</strain>
    </source>
</reference>
<keyword evidence="5" id="KW-1185">Reference proteome</keyword>
<dbReference type="OrthoDB" id="2185386at2"/>
<keyword evidence="1" id="KW-0472">Membrane</keyword>
<evidence type="ECO:0000313" key="5">
    <source>
        <dbReference type="Proteomes" id="UP000195141"/>
    </source>
</evidence>
<dbReference type="RefSeq" id="WP_086348247.1">
    <property type="nucleotide sequence ID" value="NZ_CP147247.1"/>
</dbReference>
<keyword evidence="1" id="KW-0812">Transmembrane</keyword>
<keyword evidence="2" id="KW-0732">Signal</keyword>
<feature type="transmembrane region" description="Helical" evidence="1">
    <location>
        <begin position="125"/>
        <end position="145"/>
    </location>
</feature>
<reference evidence="4" key="2">
    <citation type="submission" date="2017-05" db="EMBL/GenBank/DDBJ databases">
        <authorList>
            <consortium name="The Broad Institute Genomics Platform"/>
            <consortium name="The Broad Institute Genomic Center for Infectious Diseases"/>
            <person name="Earl A."/>
            <person name="Manson A."/>
            <person name="Schwartman J."/>
            <person name="Gilmore M."/>
            <person name="Abouelleil A."/>
            <person name="Cao P."/>
            <person name="Chapman S."/>
            <person name="Cusick C."/>
            <person name="Shea T."/>
            <person name="Young S."/>
            <person name="Neafsey D."/>
            <person name="Nusbaum C."/>
            <person name="Birren B."/>
        </authorList>
    </citation>
    <scope>NUCLEOTIDE SEQUENCE</scope>
    <source>
        <strain evidence="4">9E7_DIV0242</strain>
    </source>
</reference>
<dbReference type="EMBL" id="CP147247">
    <property type="protein sequence ID" value="WYJ89446.1"/>
    <property type="molecule type" value="Genomic_DNA"/>
</dbReference>
<keyword evidence="1" id="KW-1133">Transmembrane helix</keyword>
<dbReference type="EMBL" id="NGMM01000001">
    <property type="protein sequence ID" value="OTP19366.1"/>
    <property type="molecule type" value="Genomic_DNA"/>
</dbReference>
<name>A0A242KEI1_9ENTE</name>